<sequence>MHRNAEQMSDFLFPREPGSTSWVTPVLIITLHSHDPNLAHRLLHRSFRFHCHVPFTQSGLFPKPGSQSGCAIAEYILGASNCFWSCLTNAEAAAPTYLTPLTSLRATISVLAVNSSKTQRLLASSVAASLITFLRGYLAEHVLLYTSWRSRG</sequence>
<keyword evidence="2" id="KW-1185">Reference proteome</keyword>
<protein>
    <submittedName>
        <fullName evidence="1">Uncharacterized protein</fullName>
    </submittedName>
</protein>
<gene>
    <name evidence="1" type="ORF">K460DRAFT_155707</name>
</gene>
<proteinExistence type="predicted"/>
<dbReference type="Proteomes" id="UP000800039">
    <property type="component" value="Unassembled WGS sequence"/>
</dbReference>
<dbReference type="GeneID" id="63844095"/>
<name>A0A9P4GEW2_9PLEO</name>
<dbReference type="RefSeq" id="XP_040786564.1">
    <property type="nucleotide sequence ID" value="XM_040926843.1"/>
</dbReference>
<dbReference type="AlphaFoldDB" id="A0A9P4GEW2"/>
<accession>A0A9P4GEW2</accession>
<evidence type="ECO:0000313" key="1">
    <source>
        <dbReference type="EMBL" id="KAF1844001.1"/>
    </source>
</evidence>
<dbReference type="EMBL" id="ML976617">
    <property type="protein sequence ID" value="KAF1844001.1"/>
    <property type="molecule type" value="Genomic_DNA"/>
</dbReference>
<reference evidence="1" key="1">
    <citation type="submission" date="2020-01" db="EMBL/GenBank/DDBJ databases">
        <authorList>
            <consortium name="DOE Joint Genome Institute"/>
            <person name="Haridas S."/>
            <person name="Albert R."/>
            <person name="Binder M."/>
            <person name="Bloem J."/>
            <person name="Labutti K."/>
            <person name="Salamov A."/>
            <person name="Andreopoulos B."/>
            <person name="Baker S.E."/>
            <person name="Barry K."/>
            <person name="Bills G."/>
            <person name="Bluhm B.H."/>
            <person name="Cannon C."/>
            <person name="Castanera R."/>
            <person name="Culley D.E."/>
            <person name="Daum C."/>
            <person name="Ezra D."/>
            <person name="Gonzalez J.B."/>
            <person name="Henrissat B."/>
            <person name="Kuo A."/>
            <person name="Liang C."/>
            <person name="Lipzen A."/>
            <person name="Lutzoni F."/>
            <person name="Magnuson J."/>
            <person name="Mondo S."/>
            <person name="Nolan M."/>
            <person name="Ohm R."/>
            <person name="Pangilinan J."/>
            <person name="Park H.-J."/>
            <person name="Ramirez L."/>
            <person name="Alfaro M."/>
            <person name="Sun H."/>
            <person name="Tritt A."/>
            <person name="Yoshinaga Y."/>
            <person name="Zwiers L.-H."/>
            <person name="Turgeon B.G."/>
            <person name="Goodwin S.B."/>
            <person name="Spatafora J.W."/>
            <person name="Crous P.W."/>
            <person name="Grigoriev I.V."/>
        </authorList>
    </citation>
    <scope>NUCLEOTIDE SEQUENCE</scope>
    <source>
        <strain evidence="1">CBS 394.84</strain>
    </source>
</reference>
<comment type="caution">
    <text evidence="1">The sequence shown here is derived from an EMBL/GenBank/DDBJ whole genome shotgun (WGS) entry which is preliminary data.</text>
</comment>
<evidence type="ECO:0000313" key="2">
    <source>
        <dbReference type="Proteomes" id="UP000800039"/>
    </source>
</evidence>
<organism evidence="1 2">
    <name type="scientific">Cucurbitaria berberidis CBS 394.84</name>
    <dbReference type="NCBI Taxonomy" id="1168544"/>
    <lineage>
        <taxon>Eukaryota</taxon>
        <taxon>Fungi</taxon>
        <taxon>Dikarya</taxon>
        <taxon>Ascomycota</taxon>
        <taxon>Pezizomycotina</taxon>
        <taxon>Dothideomycetes</taxon>
        <taxon>Pleosporomycetidae</taxon>
        <taxon>Pleosporales</taxon>
        <taxon>Pleosporineae</taxon>
        <taxon>Cucurbitariaceae</taxon>
        <taxon>Cucurbitaria</taxon>
    </lineage>
</organism>